<proteinExistence type="predicted"/>
<evidence type="ECO:0000256" key="4">
    <source>
        <dbReference type="ARBA" id="ARBA00022982"/>
    </source>
</evidence>
<dbReference type="PROSITE" id="PS51257">
    <property type="entry name" value="PROKAR_LIPOPROTEIN"/>
    <property type="match status" value="1"/>
</dbReference>
<dbReference type="AlphaFoldDB" id="A0A1I6GPR2"/>
<dbReference type="Gene3D" id="2.60.40.420">
    <property type="entry name" value="Cupredoxins - blue copper proteins"/>
    <property type="match status" value="1"/>
</dbReference>
<dbReference type="OrthoDB" id="4392at2157"/>
<dbReference type="PROSITE" id="PS51318">
    <property type="entry name" value="TAT"/>
    <property type="match status" value="1"/>
</dbReference>
<accession>A0A1I6GPR2</accession>
<feature type="domain" description="Blue (type 1) copper" evidence="7">
    <location>
        <begin position="39"/>
        <end position="144"/>
    </location>
</feature>
<evidence type="ECO:0000259" key="7">
    <source>
        <dbReference type="Pfam" id="PF00127"/>
    </source>
</evidence>
<dbReference type="Proteomes" id="UP000198531">
    <property type="component" value="Unassembled WGS sequence"/>
</dbReference>
<evidence type="ECO:0000256" key="6">
    <source>
        <dbReference type="ARBA" id="ARBA00023136"/>
    </source>
</evidence>
<protein>
    <submittedName>
        <fullName evidence="8">Plastocyanin</fullName>
    </submittedName>
</protein>
<keyword evidence="4" id="KW-0249">Electron transport</keyword>
<dbReference type="SUPFAM" id="SSF49503">
    <property type="entry name" value="Cupredoxins"/>
    <property type="match status" value="1"/>
</dbReference>
<dbReference type="InterPro" id="IPR000923">
    <property type="entry name" value="BlueCu_1"/>
</dbReference>
<name>A0A1I6GPR2_9EURY</name>
<evidence type="ECO:0000256" key="5">
    <source>
        <dbReference type="ARBA" id="ARBA00023008"/>
    </source>
</evidence>
<gene>
    <name evidence="8" type="ORF">SAMN04487947_1491</name>
</gene>
<evidence type="ECO:0000256" key="2">
    <source>
        <dbReference type="ARBA" id="ARBA00022448"/>
    </source>
</evidence>
<dbReference type="PROSITE" id="PS00196">
    <property type="entry name" value="COPPER_BLUE"/>
    <property type="match status" value="1"/>
</dbReference>
<dbReference type="RefSeq" id="WP_089806027.1">
    <property type="nucleotide sequence ID" value="NZ_FOYT01000001.1"/>
</dbReference>
<dbReference type="EMBL" id="FOYT01000001">
    <property type="protein sequence ID" value="SFR44235.1"/>
    <property type="molecule type" value="Genomic_DNA"/>
</dbReference>
<dbReference type="InterPro" id="IPR028871">
    <property type="entry name" value="BlueCu_1_BS"/>
</dbReference>
<sequence length="154" mass="16233">MQERQRADGPSRRRFLAGLGSVATAGLAGCASAAQDDYDVGMTAVAFTPPSLTVSVGDTVVWRNTSSRGHTVTAYDDGIPDDAEFFATGGYEDTQTARDAYHNELGGLIDSGESFSHTFEVPGEYQYLCVPHEPQGMVGTVVVEDGGSETGTES</sequence>
<dbReference type="PANTHER" id="PTHR34192:SF10">
    <property type="entry name" value="PLASTOCYANIN MAJOR ISOFORM, CHLOROPLASTIC-RELATED"/>
    <property type="match status" value="1"/>
</dbReference>
<keyword evidence="6" id="KW-0472">Membrane</keyword>
<keyword evidence="3" id="KW-0479">Metal-binding</keyword>
<dbReference type="PANTHER" id="PTHR34192">
    <property type="entry name" value="PLASTOCYANIN MAJOR ISOFORM, CHLOROPLASTIC-RELATED"/>
    <property type="match status" value="1"/>
</dbReference>
<reference evidence="9" key="1">
    <citation type="submission" date="2016-10" db="EMBL/GenBank/DDBJ databases">
        <authorList>
            <person name="Varghese N."/>
            <person name="Submissions S."/>
        </authorList>
    </citation>
    <scope>NUCLEOTIDE SEQUENCE [LARGE SCALE GENOMIC DNA]</scope>
    <source>
        <strain evidence="9">CGMCC 1.7736</strain>
    </source>
</reference>
<keyword evidence="5" id="KW-0186">Copper</keyword>
<comment type="subcellular location">
    <subcellularLocation>
        <location evidence="1">Membrane</location>
    </subcellularLocation>
</comment>
<dbReference type="Pfam" id="PF00127">
    <property type="entry name" value="Copper-bind"/>
    <property type="match status" value="1"/>
</dbReference>
<evidence type="ECO:0000313" key="8">
    <source>
        <dbReference type="EMBL" id="SFR44235.1"/>
    </source>
</evidence>
<organism evidence="8 9">
    <name type="scientific">Halogeometricum rufum</name>
    <dbReference type="NCBI Taxonomy" id="553469"/>
    <lineage>
        <taxon>Archaea</taxon>
        <taxon>Methanobacteriati</taxon>
        <taxon>Methanobacteriota</taxon>
        <taxon>Stenosarchaea group</taxon>
        <taxon>Halobacteria</taxon>
        <taxon>Halobacteriales</taxon>
        <taxon>Haloferacaceae</taxon>
        <taxon>Halogeometricum</taxon>
    </lineage>
</organism>
<keyword evidence="2" id="KW-0813">Transport</keyword>
<dbReference type="InterPro" id="IPR006311">
    <property type="entry name" value="TAT_signal"/>
</dbReference>
<dbReference type="GO" id="GO:0009055">
    <property type="term" value="F:electron transfer activity"/>
    <property type="evidence" value="ECO:0007669"/>
    <property type="project" value="InterPro"/>
</dbReference>
<dbReference type="InterPro" id="IPR008972">
    <property type="entry name" value="Cupredoxin"/>
</dbReference>
<dbReference type="GO" id="GO:0016020">
    <property type="term" value="C:membrane"/>
    <property type="evidence" value="ECO:0007669"/>
    <property type="project" value="UniProtKB-SubCell"/>
</dbReference>
<evidence type="ECO:0000313" key="9">
    <source>
        <dbReference type="Proteomes" id="UP000198531"/>
    </source>
</evidence>
<evidence type="ECO:0000256" key="1">
    <source>
        <dbReference type="ARBA" id="ARBA00004370"/>
    </source>
</evidence>
<dbReference type="GO" id="GO:0005507">
    <property type="term" value="F:copper ion binding"/>
    <property type="evidence" value="ECO:0007669"/>
    <property type="project" value="InterPro"/>
</dbReference>
<keyword evidence="9" id="KW-1185">Reference proteome</keyword>
<evidence type="ECO:0000256" key="3">
    <source>
        <dbReference type="ARBA" id="ARBA00022723"/>
    </source>
</evidence>
<dbReference type="STRING" id="553469.SAMN04487947_1491"/>